<dbReference type="GO" id="GO:0016614">
    <property type="term" value="F:oxidoreductase activity, acting on CH-OH group of donors"/>
    <property type="evidence" value="ECO:0007669"/>
    <property type="project" value="UniProtKB-ARBA"/>
</dbReference>
<dbReference type="Pfam" id="PF13561">
    <property type="entry name" value="adh_short_C2"/>
    <property type="match status" value="1"/>
</dbReference>
<dbReference type="InterPro" id="IPR020904">
    <property type="entry name" value="Sc_DH/Rdtase_CS"/>
</dbReference>
<protein>
    <submittedName>
        <fullName evidence="3">NAD(P)-dependent dehydrogenase, short-chain alcohol dehydrogenase family</fullName>
    </submittedName>
</protein>
<dbReference type="PANTHER" id="PTHR48107">
    <property type="entry name" value="NADPH-DEPENDENT ALDEHYDE REDUCTASE-LIKE PROTEIN, CHLOROPLASTIC-RELATED"/>
    <property type="match status" value="1"/>
</dbReference>
<dbReference type="Gene3D" id="3.40.50.720">
    <property type="entry name" value="NAD(P)-binding Rossmann-like Domain"/>
    <property type="match status" value="1"/>
</dbReference>
<dbReference type="NCBIfam" id="NF005559">
    <property type="entry name" value="PRK07231.1"/>
    <property type="match status" value="1"/>
</dbReference>
<dbReference type="PRINTS" id="PR00080">
    <property type="entry name" value="SDRFAMILY"/>
</dbReference>
<dbReference type="AlphaFoldDB" id="A0A1G6UU56"/>
<dbReference type="SUPFAM" id="SSF51735">
    <property type="entry name" value="NAD(P)-binding Rossmann-fold domains"/>
    <property type="match status" value="1"/>
</dbReference>
<dbReference type="RefSeq" id="WP_017676854.1">
    <property type="nucleotide sequence ID" value="NZ_FMZQ01000016.1"/>
</dbReference>
<accession>A0A1G6UU56</accession>
<dbReference type="FunFam" id="3.40.50.720:FF:000084">
    <property type="entry name" value="Short-chain dehydrogenase reductase"/>
    <property type="match status" value="1"/>
</dbReference>
<dbReference type="EMBL" id="FMZQ01000016">
    <property type="protein sequence ID" value="SDD44839.1"/>
    <property type="molecule type" value="Genomic_DNA"/>
</dbReference>
<dbReference type="InterPro" id="IPR002347">
    <property type="entry name" value="SDR_fam"/>
</dbReference>
<dbReference type="Proteomes" id="UP000199467">
    <property type="component" value="Unassembled WGS sequence"/>
</dbReference>
<proteinExistence type="inferred from homology"/>
<keyword evidence="4" id="KW-1185">Reference proteome</keyword>
<name>A0A1G6UU56_9GAMM</name>
<dbReference type="InterPro" id="IPR036291">
    <property type="entry name" value="NAD(P)-bd_dom_sf"/>
</dbReference>
<dbReference type="PRINTS" id="PR00081">
    <property type="entry name" value="GDHRDH"/>
</dbReference>
<sequence length="284" mass="30214">MNDKTLPPQHQQRQPGVEHAMHPEPVYLADDYRAAGKPTGKVAIITGGDSGIGRAVAVHYALEGAKVALVYLNEDEDAQKTLDEVKHHGGEAIALAGDVGDGGFCQCVVDAVIAKWGRLDILINNAGEQHPEHNLEALDESQWEQTFRTNIFAMFHLTKVALEHLQPGASIINTSSVTAYKGNPMLLDYSSTKGAITSFTRSLSINLAPRGIRVNGVAPGPIWTPLIPSTFSAEKVSEFGADTPLGRPGQPAEVAPAFVYLASNDASYVTGQMLHVNGGSVVNG</sequence>
<gene>
    <name evidence="3" type="ORF">SAMN05216576_116116</name>
</gene>
<dbReference type="PROSITE" id="PS00061">
    <property type="entry name" value="ADH_SHORT"/>
    <property type="match status" value="1"/>
</dbReference>
<dbReference type="NCBIfam" id="NF005214">
    <property type="entry name" value="PRK06701.1"/>
    <property type="match status" value="1"/>
</dbReference>
<reference evidence="4" key="1">
    <citation type="submission" date="2016-10" db="EMBL/GenBank/DDBJ databases">
        <authorList>
            <person name="Varghese N."/>
            <person name="Submissions S."/>
        </authorList>
    </citation>
    <scope>NUCLEOTIDE SEQUENCE [LARGE SCALE GENOMIC DNA]</scope>
    <source>
        <strain evidence="4">DSM 26382</strain>
    </source>
</reference>
<evidence type="ECO:0000256" key="1">
    <source>
        <dbReference type="ARBA" id="ARBA00006484"/>
    </source>
</evidence>
<evidence type="ECO:0000313" key="3">
    <source>
        <dbReference type="EMBL" id="SDD44839.1"/>
    </source>
</evidence>
<keyword evidence="2" id="KW-0560">Oxidoreductase</keyword>
<evidence type="ECO:0000313" key="4">
    <source>
        <dbReference type="Proteomes" id="UP000199467"/>
    </source>
</evidence>
<comment type="similarity">
    <text evidence="1">Belongs to the short-chain dehydrogenases/reductases (SDR) family.</text>
</comment>
<dbReference type="CDD" id="cd05355">
    <property type="entry name" value="SDR_c1"/>
    <property type="match status" value="1"/>
</dbReference>
<evidence type="ECO:0000256" key="2">
    <source>
        <dbReference type="ARBA" id="ARBA00023002"/>
    </source>
</evidence>
<organism evidence="3 4">
    <name type="scientific">Ectopseudomonas chengduensis</name>
    <dbReference type="NCBI Taxonomy" id="489632"/>
    <lineage>
        <taxon>Bacteria</taxon>
        <taxon>Pseudomonadati</taxon>
        <taxon>Pseudomonadota</taxon>
        <taxon>Gammaproteobacteria</taxon>
        <taxon>Pseudomonadales</taxon>
        <taxon>Pseudomonadaceae</taxon>
        <taxon>Ectopseudomonas</taxon>
    </lineage>
</organism>
<dbReference type="PANTHER" id="PTHR48107:SF16">
    <property type="entry name" value="NADPH-DEPENDENT ALDEHYDE REDUCTASE 1, CHLOROPLASTIC"/>
    <property type="match status" value="1"/>
</dbReference>